<evidence type="ECO:0000313" key="2">
    <source>
        <dbReference type="EMBL" id="MFD1001971.1"/>
    </source>
</evidence>
<dbReference type="Proteomes" id="UP001597112">
    <property type="component" value="Unassembled WGS sequence"/>
</dbReference>
<evidence type="ECO:0000313" key="3">
    <source>
        <dbReference type="Proteomes" id="UP001597112"/>
    </source>
</evidence>
<protein>
    <submittedName>
        <fullName evidence="2">DUF4382 domain-containing protein</fullName>
    </submittedName>
</protein>
<dbReference type="PROSITE" id="PS51257">
    <property type="entry name" value="PROKAR_LIPOPROTEIN"/>
    <property type="match status" value="1"/>
</dbReference>
<comment type="caution">
    <text evidence="2">The sequence shown here is derived from an EMBL/GenBank/DDBJ whole genome shotgun (WGS) entry which is preliminary data.</text>
</comment>
<dbReference type="EMBL" id="JBHTKA010000008">
    <property type="protein sequence ID" value="MFD1001971.1"/>
    <property type="molecule type" value="Genomic_DNA"/>
</dbReference>
<feature type="domain" description="DUF4382" evidence="1">
    <location>
        <begin position="24"/>
        <end position="163"/>
    </location>
</feature>
<reference evidence="3" key="1">
    <citation type="journal article" date="2019" name="Int. J. Syst. Evol. Microbiol.">
        <title>The Global Catalogue of Microorganisms (GCM) 10K type strain sequencing project: providing services to taxonomists for standard genome sequencing and annotation.</title>
        <authorList>
            <consortium name="The Broad Institute Genomics Platform"/>
            <consortium name="The Broad Institute Genome Sequencing Center for Infectious Disease"/>
            <person name="Wu L."/>
            <person name="Ma J."/>
        </authorList>
    </citation>
    <scope>NUCLEOTIDE SEQUENCE [LARGE SCALE GENOMIC DNA]</scope>
    <source>
        <strain evidence="3">CCUG 58938</strain>
    </source>
</reference>
<accession>A0ABW3K9T7</accession>
<dbReference type="RefSeq" id="WP_377582629.1">
    <property type="nucleotide sequence ID" value="NZ_JBHTKA010000008.1"/>
</dbReference>
<dbReference type="SUPFAM" id="SSF49452">
    <property type="entry name" value="Starch-binding domain-like"/>
    <property type="match status" value="1"/>
</dbReference>
<proteinExistence type="predicted"/>
<name>A0ABW3K9T7_9BACT</name>
<sequence length="255" mass="26868">MKRLMYLFLVAGLATACSNDDSNAKLEIRLTDAPGDYEEVNIDIQEVEIHASSGEQNSGWQTLDIKPGIYNVLELTNGLDTLLGSIELPAGRVSQIRLVLGDDNSVKINGVTKPLATPSAQMSGLKLNVQADLVEGVTYRMTLDFDAARSIVNEGNGSYSLKPVIRTLSEATSGAIKGTVTPLEATPAVFAVAASGDTVATAYTDVTGKFLLRAVDAGTYTVKFSPKTGYESTEKTGVTVSIGSVTDLGVVSISQ</sequence>
<gene>
    <name evidence="2" type="ORF">ACFQ21_21780</name>
</gene>
<dbReference type="InterPro" id="IPR025491">
    <property type="entry name" value="DUF4382"/>
</dbReference>
<organism evidence="2 3">
    <name type="scientific">Ohtaekwangia kribbensis</name>
    <dbReference type="NCBI Taxonomy" id="688913"/>
    <lineage>
        <taxon>Bacteria</taxon>
        <taxon>Pseudomonadati</taxon>
        <taxon>Bacteroidota</taxon>
        <taxon>Cytophagia</taxon>
        <taxon>Cytophagales</taxon>
        <taxon>Fulvivirgaceae</taxon>
        <taxon>Ohtaekwangia</taxon>
    </lineage>
</organism>
<dbReference type="InterPro" id="IPR013784">
    <property type="entry name" value="Carb-bd-like_fold"/>
</dbReference>
<keyword evidence="3" id="KW-1185">Reference proteome</keyword>
<evidence type="ECO:0000259" key="1">
    <source>
        <dbReference type="Pfam" id="PF14321"/>
    </source>
</evidence>
<dbReference type="Gene3D" id="2.60.40.1120">
    <property type="entry name" value="Carboxypeptidase-like, regulatory domain"/>
    <property type="match status" value="1"/>
</dbReference>
<dbReference type="Pfam" id="PF13620">
    <property type="entry name" value="CarboxypepD_reg"/>
    <property type="match status" value="1"/>
</dbReference>
<dbReference type="Pfam" id="PF14321">
    <property type="entry name" value="DUF4382"/>
    <property type="match status" value="1"/>
</dbReference>